<sequence>MKFRLNLVALGFVVSSTACAGGSLRLQNPSPILDMDRTVLRASGENPFPATSTVFFEWRVDAPDLQLDGDGYARLQDPDRARLDLFTGDNEAVLSAGLVEDELWAREERALDFVPSPALLWAFLGTFRPGEDATRLYGEFDGDDFRLDYGLPNGDELQYLFRSGRIAQVEVHQEGHAVHRVLLAWGGGRELPSEATYRNLSSRSQLKVAVGTVERVDSHPSDIWYLVP</sequence>
<evidence type="ECO:0000313" key="1">
    <source>
        <dbReference type="EMBL" id="SUZ74855.1"/>
    </source>
</evidence>
<evidence type="ECO:0008006" key="2">
    <source>
        <dbReference type="Google" id="ProtNLM"/>
    </source>
</evidence>
<dbReference type="AlphaFoldDB" id="A0A381Q677"/>
<gene>
    <name evidence="1" type="ORF">METZ01_LOCUS27709</name>
</gene>
<dbReference type="EMBL" id="UINC01001225">
    <property type="protein sequence ID" value="SUZ74855.1"/>
    <property type="molecule type" value="Genomic_DNA"/>
</dbReference>
<dbReference type="PROSITE" id="PS51257">
    <property type="entry name" value="PROKAR_LIPOPROTEIN"/>
    <property type="match status" value="1"/>
</dbReference>
<protein>
    <recommendedName>
        <fullName evidence="2">Lipoprotein</fullName>
    </recommendedName>
</protein>
<proteinExistence type="predicted"/>
<reference evidence="1" key="1">
    <citation type="submission" date="2018-05" db="EMBL/GenBank/DDBJ databases">
        <authorList>
            <person name="Lanie J.A."/>
            <person name="Ng W.-L."/>
            <person name="Kazmierczak K.M."/>
            <person name="Andrzejewski T.M."/>
            <person name="Davidsen T.M."/>
            <person name="Wayne K.J."/>
            <person name="Tettelin H."/>
            <person name="Glass J.I."/>
            <person name="Rusch D."/>
            <person name="Podicherti R."/>
            <person name="Tsui H.-C.T."/>
            <person name="Winkler M.E."/>
        </authorList>
    </citation>
    <scope>NUCLEOTIDE SEQUENCE</scope>
</reference>
<name>A0A381Q677_9ZZZZ</name>
<organism evidence="1">
    <name type="scientific">marine metagenome</name>
    <dbReference type="NCBI Taxonomy" id="408172"/>
    <lineage>
        <taxon>unclassified sequences</taxon>
        <taxon>metagenomes</taxon>
        <taxon>ecological metagenomes</taxon>
    </lineage>
</organism>
<accession>A0A381Q677</accession>